<dbReference type="AlphaFoldDB" id="A0A443QWF1"/>
<dbReference type="Pfam" id="PF25489">
    <property type="entry name" value="At5g54830"/>
    <property type="match status" value="1"/>
</dbReference>
<feature type="domain" description="DOMON" evidence="2">
    <location>
        <begin position="265"/>
        <end position="400"/>
    </location>
</feature>
<feature type="domain" description="DM13" evidence="3">
    <location>
        <begin position="128"/>
        <end position="237"/>
    </location>
</feature>
<evidence type="ECO:0000256" key="1">
    <source>
        <dbReference type="ARBA" id="ARBA00022737"/>
    </source>
</evidence>
<gene>
    <name evidence="4" type="ORF">B4U79_05627</name>
</gene>
<dbReference type="InterPro" id="IPR005018">
    <property type="entry name" value="DOMON_domain"/>
</dbReference>
<sequence length="665" mass="73848">MVQIIGARELYKGKYLGSFPPASAHQVRGRVYAASEDTLYIEGFSYDGSAPDAFFWAGNTPLPSANGFIIPDSLGRQVRLNAYNNQNVILKLPDGRKIKDIRWIAVWCRLYTVNFGHVMIPFNFDAPKEIDLGRLPNFAHGTHARAVIIKDAKTIHIKRLFYDGAAPDAFFLVGTGENPHAYGTKVPDENGSLRKIHGYNGQDVTLRLPGNLTVFDIDWFALYCITYTENFGHVKIPKNLNVPADLQALASTVIVFSNCETIFPDTMQVSWEVRHPHIYIQLEGIVARDHYLSFGLSGSHERPQMIGADVAVAFFDSKTNRAIVDDYILTAKAQCAPQSNSGACPDTRISGGKQDTELISWSYNDGILNVVYKRKLETGDDSADQLIVPDIKATIVAAIGPINSLREAAYHNIKWTHATDTPIRIAFARREQERNCKPLVTSNLKTESSSSQLRASGWEPSVIKGERVFRAQIGPTGGSRGYTAITGIQSWGVAWWINGKLIPELHVERGKDYTFIVEGGNNPAIQASYHPLYITNNKEGGGAQFPDALNSSDHIIYAGVLLNGGKPDPSPGAGRYCEWKHKSGIDRAEDVATFEEYKQTLTLRCDPGDPAVFVWRPDQNTPDQVYYQCFTHRNLGWKIIVDGSHLIKPSTLLLLLFLFIAYILS</sequence>
<dbReference type="PANTHER" id="PTHR24036">
    <property type="entry name" value="SKELETOR-RELATED"/>
    <property type="match status" value="1"/>
</dbReference>
<evidence type="ECO:0000259" key="2">
    <source>
        <dbReference type="PROSITE" id="PS50836"/>
    </source>
</evidence>
<evidence type="ECO:0000313" key="4">
    <source>
        <dbReference type="EMBL" id="RWS07336.1"/>
    </source>
</evidence>
<dbReference type="SMART" id="SM00686">
    <property type="entry name" value="DM13"/>
    <property type="match status" value="2"/>
</dbReference>
<dbReference type="Proteomes" id="UP000285301">
    <property type="component" value="Unassembled WGS sequence"/>
</dbReference>
<dbReference type="Pfam" id="PF03351">
    <property type="entry name" value="DOMON"/>
    <property type="match status" value="1"/>
</dbReference>
<feature type="domain" description="DM13" evidence="3">
    <location>
        <begin position="17"/>
        <end position="121"/>
    </location>
</feature>
<dbReference type="PROSITE" id="PS51549">
    <property type="entry name" value="DM13"/>
    <property type="match status" value="2"/>
</dbReference>
<dbReference type="Pfam" id="PF10517">
    <property type="entry name" value="DM13"/>
    <property type="match status" value="2"/>
</dbReference>
<dbReference type="EMBL" id="NCKU01003541">
    <property type="protein sequence ID" value="RWS07336.1"/>
    <property type="molecule type" value="Genomic_DNA"/>
</dbReference>
<protein>
    <submittedName>
        <fullName evidence="4">Protein Skeletor:-like isoforms D/E</fullName>
    </submittedName>
</protein>
<evidence type="ECO:0000259" key="3">
    <source>
        <dbReference type="PROSITE" id="PS51549"/>
    </source>
</evidence>
<dbReference type="InterPro" id="IPR045266">
    <property type="entry name" value="DOH_DOMON"/>
</dbReference>
<dbReference type="PANTHER" id="PTHR24036:SF5">
    <property type="entry name" value="THROMBOMODULIN"/>
    <property type="match status" value="1"/>
</dbReference>
<dbReference type="InterPro" id="IPR052126">
    <property type="entry name" value="Spindle_Org/Thrombomodulin"/>
</dbReference>
<dbReference type="PROSITE" id="PS50836">
    <property type="entry name" value="DOMON"/>
    <property type="match status" value="1"/>
</dbReference>
<dbReference type="InterPro" id="IPR057443">
    <property type="entry name" value="At5g54830-like"/>
</dbReference>
<keyword evidence="5" id="KW-1185">Reference proteome</keyword>
<dbReference type="CDD" id="cd09631">
    <property type="entry name" value="DOMON_DOH"/>
    <property type="match status" value="1"/>
</dbReference>
<accession>A0A443QWF1</accession>
<reference evidence="4 5" key="1">
    <citation type="journal article" date="2018" name="Gigascience">
        <title>Genomes of trombidid mites reveal novel predicted allergens and laterally-transferred genes associated with secondary metabolism.</title>
        <authorList>
            <person name="Dong X."/>
            <person name="Chaisiri K."/>
            <person name="Xia D."/>
            <person name="Armstrong S.D."/>
            <person name="Fang Y."/>
            <person name="Donnelly M.J."/>
            <person name="Kadowaki T."/>
            <person name="McGarry J.W."/>
            <person name="Darby A.C."/>
            <person name="Makepeace B.L."/>
        </authorList>
    </citation>
    <scope>NUCLEOTIDE SEQUENCE [LARGE SCALE GENOMIC DNA]</scope>
    <source>
        <strain evidence="4">UoL-WK</strain>
    </source>
</reference>
<dbReference type="SMART" id="SM00664">
    <property type="entry name" value="DoH"/>
    <property type="match status" value="1"/>
</dbReference>
<name>A0A443QWF1_9ACAR</name>
<evidence type="ECO:0000313" key="5">
    <source>
        <dbReference type="Proteomes" id="UP000285301"/>
    </source>
</evidence>
<proteinExistence type="predicted"/>
<dbReference type="OrthoDB" id="10029628at2759"/>
<comment type="caution">
    <text evidence="4">The sequence shown here is derived from an EMBL/GenBank/DDBJ whole genome shotgun (WGS) entry which is preliminary data.</text>
</comment>
<keyword evidence="1" id="KW-0677">Repeat</keyword>
<organism evidence="4 5">
    <name type="scientific">Dinothrombium tinctorium</name>
    <dbReference type="NCBI Taxonomy" id="1965070"/>
    <lineage>
        <taxon>Eukaryota</taxon>
        <taxon>Metazoa</taxon>
        <taxon>Ecdysozoa</taxon>
        <taxon>Arthropoda</taxon>
        <taxon>Chelicerata</taxon>
        <taxon>Arachnida</taxon>
        <taxon>Acari</taxon>
        <taxon>Acariformes</taxon>
        <taxon>Trombidiformes</taxon>
        <taxon>Prostigmata</taxon>
        <taxon>Anystina</taxon>
        <taxon>Parasitengona</taxon>
        <taxon>Trombidioidea</taxon>
        <taxon>Trombidiidae</taxon>
        <taxon>Dinothrombium</taxon>
    </lineage>
</organism>
<dbReference type="InterPro" id="IPR019545">
    <property type="entry name" value="DM13_domain"/>
</dbReference>